<sequence length="92" mass="9869">MATVRLAPVLRAAAGGAKQVSAQGNTLAEVLADLYRQYPALKEQIQPEEELSRFVNVYVNDQDVRYLQGLQTAVGPNDTVILLPAMAGGGQE</sequence>
<reference evidence="1 2" key="1">
    <citation type="submission" date="2016-08" db="EMBL/GenBank/DDBJ databases">
        <title>Analysis of Carbohydrate Active Enzymes in Thermogemmatispora T81 Reveals Carbohydrate Degradation Ability.</title>
        <authorList>
            <person name="Tomazini A."/>
            <person name="Lal S."/>
            <person name="Stott M."/>
            <person name="Henrissat B."/>
            <person name="Polikarpov I."/>
            <person name="Sparling R."/>
            <person name="Levin D.B."/>
        </authorList>
    </citation>
    <scope>NUCLEOTIDE SEQUENCE [LARGE SCALE GENOMIC DNA]</scope>
    <source>
        <strain evidence="1 2">T81</strain>
    </source>
</reference>
<dbReference type="SUPFAM" id="SSF54285">
    <property type="entry name" value="MoaD/ThiS"/>
    <property type="match status" value="1"/>
</dbReference>
<dbReference type="OrthoDB" id="9156098at2"/>
<dbReference type="RefSeq" id="WP_112428156.1">
    <property type="nucleotide sequence ID" value="NZ_MCIF01000002.1"/>
</dbReference>
<evidence type="ECO:0000313" key="2">
    <source>
        <dbReference type="Proteomes" id="UP000248706"/>
    </source>
</evidence>
<protein>
    <submittedName>
        <fullName evidence="1">Molybdopterin synthase sulfur carrier subunit</fullName>
    </submittedName>
</protein>
<evidence type="ECO:0000313" key="1">
    <source>
        <dbReference type="EMBL" id="RAQ95435.1"/>
    </source>
</evidence>
<name>A0A328VMM5_9CHLR</name>
<accession>A0A328VMM5</accession>
<gene>
    <name evidence="1" type="ORF">A4R35_07800</name>
</gene>
<organism evidence="1 2">
    <name type="scientific">Thermogemmatispora tikiterensis</name>
    <dbReference type="NCBI Taxonomy" id="1825093"/>
    <lineage>
        <taxon>Bacteria</taxon>
        <taxon>Bacillati</taxon>
        <taxon>Chloroflexota</taxon>
        <taxon>Ktedonobacteria</taxon>
        <taxon>Thermogemmatisporales</taxon>
        <taxon>Thermogemmatisporaceae</taxon>
        <taxon>Thermogemmatispora</taxon>
    </lineage>
</organism>
<dbReference type="EMBL" id="MCIF01000002">
    <property type="protein sequence ID" value="RAQ95435.1"/>
    <property type="molecule type" value="Genomic_DNA"/>
</dbReference>
<dbReference type="Gene3D" id="3.10.20.30">
    <property type="match status" value="1"/>
</dbReference>
<dbReference type="InterPro" id="IPR003749">
    <property type="entry name" value="ThiS/MoaD-like"/>
</dbReference>
<dbReference type="Proteomes" id="UP000248706">
    <property type="component" value="Unassembled WGS sequence"/>
</dbReference>
<dbReference type="PANTHER" id="PTHR38031">
    <property type="entry name" value="SULFUR CARRIER PROTEIN SLR0821-RELATED"/>
    <property type="match status" value="1"/>
</dbReference>
<dbReference type="Pfam" id="PF02597">
    <property type="entry name" value="ThiS"/>
    <property type="match status" value="1"/>
</dbReference>
<keyword evidence="2" id="KW-1185">Reference proteome</keyword>
<dbReference type="InterPro" id="IPR016155">
    <property type="entry name" value="Mopterin_synth/thiamin_S_b"/>
</dbReference>
<dbReference type="AlphaFoldDB" id="A0A328VMM5"/>
<comment type="caution">
    <text evidence="1">The sequence shown here is derived from an EMBL/GenBank/DDBJ whole genome shotgun (WGS) entry which is preliminary data.</text>
</comment>
<dbReference type="PANTHER" id="PTHR38031:SF1">
    <property type="entry name" value="SULFUR CARRIER PROTEIN CYSO"/>
    <property type="match status" value="1"/>
</dbReference>
<dbReference type="InterPro" id="IPR012675">
    <property type="entry name" value="Beta-grasp_dom_sf"/>
</dbReference>
<dbReference type="InterPro" id="IPR052045">
    <property type="entry name" value="Sulfur_Carrier/Prot_Modifier"/>
</dbReference>
<proteinExistence type="predicted"/>